<comment type="caution">
    <text evidence="1">The sequence shown here is derived from an EMBL/GenBank/DDBJ whole genome shotgun (WGS) entry which is preliminary data.</text>
</comment>
<gene>
    <name evidence="1" type="ORF">GO493_26370</name>
</gene>
<accession>A0A7K1UBQ4</accession>
<sequence>MTCANSCRLRKMIRMTRTGALQVASLLFLTGVVSFTACRQKQESKQPEHQHTTVTAMQDSIAVIPFQLENGGWGYKINIGPKTFIEQTIIPVIMGRKTFQSKEDALKVGECIASKMRKGEGRFPNLTRQELLDMKIAGVE</sequence>
<dbReference type="InterPro" id="IPR032593">
    <property type="entry name" value="DUF4907"/>
</dbReference>
<proteinExistence type="predicted"/>
<dbReference type="AlphaFoldDB" id="A0A7K1UBQ4"/>
<organism evidence="1 2">
    <name type="scientific">Chitinophaga tropicalis</name>
    <dbReference type="NCBI Taxonomy" id="2683588"/>
    <lineage>
        <taxon>Bacteria</taxon>
        <taxon>Pseudomonadati</taxon>
        <taxon>Bacteroidota</taxon>
        <taxon>Chitinophagia</taxon>
        <taxon>Chitinophagales</taxon>
        <taxon>Chitinophagaceae</taxon>
        <taxon>Chitinophaga</taxon>
    </lineage>
</organism>
<protein>
    <submittedName>
        <fullName evidence="1">DUF4907 domain-containing protein</fullName>
    </submittedName>
</protein>
<keyword evidence="2" id="KW-1185">Reference proteome</keyword>
<dbReference type="Proteomes" id="UP000461730">
    <property type="component" value="Unassembled WGS sequence"/>
</dbReference>
<evidence type="ECO:0000313" key="2">
    <source>
        <dbReference type="Proteomes" id="UP000461730"/>
    </source>
</evidence>
<dbReference type="EMBL" id="WRXN01000016">
    <property type="protein sequence ID" value="MVT11817.1"/>
    <property type="molecule type" value="Genomic_DNA"/>
</dbReference>
<reference evidence="1 2" key="1">
    <citation type="submission" date="2019-12" db="EMBL/GenBank/DDBJ databases">
        <title>Chitinophaga sp. strain ysch24 (GDMCC 1.1355), whole genome shotgun sequence.</title>
        <authorList>
            <person name="Zhang X."/>
        </authorList>
    </citation>
    <scope>NUCLEOTIDE SEQUENCE [LARGE SCALE GENOMIC DNA]</scope>
    <source>
        <strain evidence="2">ysch24</strain>
    </source>
</reference>
<dbReference type="Pfam" id="PF16250">
    <property type="entry name" value="DUF4907"/>
    <property type="match status" value="1"/>
</dbReference>
<name>A0A7K1UBQ4_9BACT</name>
<evidence type="ECO:0000313" key="1">
    <source>
        <dbReference type="EMBL" id="MVT11817.1"/>
    </source>
</evidence>